<dbReference type="EMBL" id="JAEHFY010000010">
    <property type="protein sequence ID" value="MBK0383031.1"/>
    <property type="molecule type" value="Genomic_DNA"/>
</dbReference>
<feature type="signal peptide" evidence="1">
    <location>
        <begin position="1"/>
        <end position="23"/>
    </location>
</feature>
<name>A0ABS1BJU2_9SPHI</name>
<dbReference type="NCBIfam" id="TIGR01200">
    <property type="entry name" value="GLPGLI"/>
    <property type="match status" value="1"/>
</dbReference>
<proteinExistence type="predicted"/>
<evidence type="ECO:0000313" key="2">
    <source>
        <dbReference type="EMBL" id="MBK0383031.1"/>
    </source>
</evidence>
<comment type="caution">
    <text evidence="2">The sequence shown here is derived from an EMBL/GenBank/DDBJ whole genome shotgun (WGS) entry which is preliminary data.</text>
</comment>
<keyword evidence="1" id="KW-0732">Signal</keyword>
<evidence type="ECO:0000313" key="3">
    <source>
        <dbReference type="Proteomes" id="UP000660024"/>
    </source>
</evidence>
<dbReference type="RefSeq" id="WP_200585835.1">
    <property type="nucleotide sequence ID" value="NZ_JAEHFY010000010.1"/>
</dbReference>
<dbReference type="InterPro" id="IPR005901">
    <property type="entry name" value="GLPGLI"/>
</dbReference>
<evidence type="ECO:0000256" key="1">
    <source>
        <dbReference type="SAM" id="SignalP"/>
    </source>
</evidence>
<dbReference type="Proteomes" id="UP000660024">
    <property type="component" value="Unassembled WGS sequence"/>
</dbReference>
<gene>
    <name evidence="2" type="ORF">I5M32_08670</name>
</gene>
<accession>A0ABS1BJU2</accession>
<protein>
    <submittedName>
        <fullName evidence="2">GLPGLI family protein</fullName>
    </submittedName>
</protein>
<keyword evidence="3" id="KW-1185">Reference proteome</keyword>
<feature type="chain" id="PRO_5046187828" evidence="1">
    <location>
        <begin position="24"/>
        <end position="253"/>
    </location>
</feature>
<sequence length="253" mass="28867">MKNTLYLFIVGLFINICSSRAQFAHFTNSGVIEFEKSANMFAILKPKNGDDNLWQKEFYEKYISNQPQFNKFKSKLYFNTEKSLFVPNQEDNNNAKGGYYANGVVQINEVSTNFKTERFTTKKKVFEEDFLVKDTLRKIDWKITSELRNIAGYNCRRANAIIMDSVYVVAFYTDQIPVSGGPESFTGLPGMILGVALPYEHITWFATKVNDMPVPEKDLAPPIKGKLITLKGLKEKVLSTGDYLKESLKAFLL</sequence>
<reference evidence="2 3" key="1">
    <citation type="submission" date="2020-12" db="EMBL/GenBank/DDBJ databases">
        <title>Bacterial novel species Pedobacter sp. SD-b isolated from soil.</title>
        <authorList>
            <person name="Jung H.-Y."/>
        </authorList>
    </citation>
    <scope>NUCLEOTIDE SEQUENCE [LARGE SCALE GENOMIC DNA]</scope>
    <source>
        <strain evidence="2 3">SD-b</strain>
    </source>
</reference>
<organism evidence="2 3">
    <name type="scientific">Pedobacter segetis</name>
    <dbReference type="NCBI Taxonomy" id="2793069"/>
    <lineage>
        <taxon>Bacteria</taxon>
        <taxon>Pseudomonadati</taxon>
        <taxon>Bacteroidota</taxon>
        <taxon>Sphingobacteriia</taxon>
        <taxon>Sphingobacteriales</taxon>
        <taxon>Sphingobacteriaceae</taxon>
        <taxon>Pedobacter</taxon>
    </lineage>
</organism>
<dbReference type="Pfam" id="PF09697">
    <property type="entry name" value="Porph_ging"/>
    <property type="match status" value="1"/>
</dbReference>